<sequence>MDDRLALMDQGSFLGLRALGHQPWTFFTWVYDRPVDLAALRRVNEDLAGTLLGRLVQRSPLPGGRHRWVAVDAVPPIEIEPVPRPRDAIQDWTDELGDRGVDPEHGPGWRIGVLPLTDGGTAVAMVSPHALGDGLCKLDAIADAVKGVRRRPDYPVRGTRQRRSLLWSDLATFVRDLPAVVRAVIAGIRVARSEGGGTTAAAATPAPQPAAATGPDEPFHATAACVRVAGADWEAVATRLGGTSNTLVSAFAARLGRRLDRVDEAGRVTLAVPVSVRIEGDTRANALDSVMVQADPDELDHDLTALRAATKAALRERTEQPNEMLAVLPLVPVTPPAVVRRAEQLAMGSTAAPIGCSNHGRLDPAILRIDGADPDDFWVRSAEPGQTAAELDRLGGKLYVLAGTALGAVYLSVVAHPVGGGLGREQLHEHVAATLADFGLTAASVTP</sequence>
<dbReference type="AlphaFoldDB" id="A0A512HT95"/>
<evidence type="ECO:0000256" key="1">
    <source>
        <dbReference type="SAM" id="MobiDB-lite"/>
    </source>
</evidence>
<dbReference type="Gene3D" id="3.30.559.10">
    <property type="entry name" value="Chloramphenicol acetyltransferase-like domain"/>
    <property type="match status" value="1"/>
</dbReference>
<protein>
    <recommendedName>
        <fullName evidence="4">Diacylglycerol O-acyltransferase</fullName>
    </recommendedName>
</protein>
<dbReference type="Proteomes" id="UP000321769">
    <property type="component" value="Unassembled WGS sequence"/>
</dbReference>
<proteinExistence type="predicted"/>
<feature type="compositionally biased region" description="Low complexity" evidence="1">
    <location>
        <begin position="199"/>
        <end position="215"/>
    </location>
</feature>
<accession>A0A512HT95</accession>
<dbReference type="EMBL" id="BJZQ01000003">
    <property type="protein sequence ID" value="GEO88681.1"/>
    <property type="molecule type" value="Genomic_DNA"/>
</dbReference>
<organism evidence="2 3">
    <name type="scientific">Aeromicrobium flavum</name>
    <dbReference type="NCBI Taxonomy" id="416568"/>
    <lineage>
        <taxon>Bacteria</taxon>
        <taxon>Bacillati</taxon>
        <taxon>Actinomycetota</taxon>
        <taxon>Actinomycetes</taxon>
        <taxon>Propionibacteriales</taxon>
        <taxon>Nocardioidaceae</taxon>
        <taxon>Aeromicrobium</taxon>
    </lineage>
</organism>
<evidence type="ECO:0008006" key="4">
    <source>
        <dbReference type="Google" id="ProtNLM"/>
    </source>
</evidence>
<keyword evidence="3" id="KW-1185">Reference proteome</keyword>
<gene>
    <name evidence="2" type="ORF">AFL01nite_10080</name>
</gene>
<dbReference type="OrthoDB" id="8183309at2"/>
<reference evidence="2 3" key="1">
    <citation type="submission" date="2019-07" db="EMBL/GenBank/DDBJ databases">
        <title>Whole genome shotgun sequence of Aeromicrobium flavum NBRC 107625.</title>
        <authorList>
            <person name="Hosoyama A."/>
            <person name="Uohara A."/>
            <person name="Ohji S."/>
            <person name="Ichikawa N."/>
        </authorList>
    </citation>
    <scope>NUCLEOTIDE SEQUENCE [LARGE SCALE GENOMIC DNA]</scope>
    <source>
        <strain evidence="2 3">NBRC 107625</strain>
    </source>
</reference>
<dbReference type="RefSeq" id="WP_146826074.1">
    <property type="nucleotide sequence ID" value="NZ_BAAAYQ010000005.1"/>
</dbReference>
<name>A0A512HT95_9ACTN</name>
<comment type="caution">
    <text evidence="2">The sequence shown here is derived from an EMBL/GenBank/DDBJ whole genome shotgun (WGS) entry which is preliminary data.</text>
</comment>
<evidence type="ECO:0000313" key="2">
    <source>
        <dbReference type="EMBL" id="GEO88681.1"/>
    </source>
</evidence>
<dbReference type="SUPFAM" id="SSF52777">
    <property type="entry name" value="CoA-dependent acyltransferases"/>
    <property type="match status" value="1"/>
</dbReference>
<feature type="region of interest" description="Disordered" evidence="1">
    <location>
        <begin position="196"/>
        <end position="215"/>
    </location>
</feature>
<dbReference type="InterPro" id="IPR023213">
    <property type="entry name" value="CAT-like_dom_sf"/>
</dbReference>
<evidence type="ECO:0000313" key="3">
    <source>
        <dbReference type="Proteomes" id="UP000321769"/>
    </source>
</evidence>